<evidence type="ECO:0008006" key="3">
    <source>
        <dbReference type="Google" id="ProtNLM"/>
    </source>
</evidence>
<proteinExistence type="predicted"/>
<gene>
    <name evidence="1" type="ORF">GGR25_001691</name>
</gene>
<keyword evidence="2" id="KW-1185">Reference proteome</keyword>
<name>A0A840AM28_9HYPH</name>
<dbReference type="Proteomes" id="UP000553963">
    <property type="component" value="Unassembled WGS sequence"/>
</dbReference>
<dbReference type="RefSeq" id="WP_183398289.1">
    <property type="nucleotide sequence ID" value="NZ_JACIDS010000002.1"/>
</dbReference>
<sequence length="153" mass="16144">MSIEIGSRFSRWRARAAGSLIAFGALVAALPAYGETAADSIALELNDASANAKACRLSFVIANGQSAAIDDMALELVLFDKDGRVERFVVVRSGKVPAGKDRVRQFDIPETGCADIGRVLLNDVKECAGAGLTPPLCSDRIKASSRTAIGFEN</sequence>
<evidence type="ECO:0000313" key="2">
    <source>
        <dbReference type="Proteomes" id="UP000553963"/>
    </source>
</evidence>
<dbReference type="EMBL" id="JACIDS010000002">
    <property type="protein sequence ID" value="MBB3930652.1"/>
    <property type="molecule type" value="Genomic_DNA"/>
</dbReference>
<organism evidence="1 2">
    <name type="scientific">Kaistia hirudinis</name>
    <dbReference type="NCBI Taxonomy" id="1293440"/>
    <lineage>
        <taxon>Bacteria</taxon>
        <taxon>Pseudomonadati</taxon>
        <taxon>Pseudomonadota</taxon>
        <taxon>Alphaproteobacteria</taxon>
        <taxon>Hyphomicrobiales</taxon>
        <taxon>Kaistiaceae</taxon>
        <taxon>Kaistia</taxon>
    </lineage>
</organism>
<comment type="caution">
    <text evidence="1">The sequence shown here is derived from an EMBL/GenBank/DDBJ whole genome shotgun (WGS) entry which is preliminary data.</text>
</comment>
<protein>
    <recommendedName>
        <fullName evidence="3">Tat pathway signal sequence domain protein</fullName>
    </recommendedName>
</protein>
<evidence type="ECO:0000313" key="1">
    <source>
        <dbReference type="EMBL" id="MBB3930652.1"/>
    </source>
</evidence>
<accession>A0A840AM28</accession>
<reference evidence="1 2" key="1">
    <citation type="submission" date="2020-08" db="EMBL/GenBank/DDBJ databases">
        <title>Genomic Encyclopedia of Type Strains, Phase IV (KMG-IV): sequencing the most valuable type-strain genomes for metagenomic binning, comparative biology and taxonomic classification.</title>
        <authorList>
            <person name="Goeker M."/>
        </authorList>
    </citation>
    <scope>NUCLEOTIDE SEQUENCE [LARGE SCALE GENOMIC DNA]</scope>
    <source>
        <strain evidence="1 2">DSM 25966</strain>
    </source>
</reference>
<dbReference type="AlphaFoldDB" id="A0A840AM28"/>